<evidence type="ECO:0000313" key="4">
    <source>
        <dbReference type="Proteomes" id="UP000001366"/>
    </source>
</evidence>
<dbReference type="HOGENOM" id="CLU_038085_2_0_0"/>
<organism evidence="3 4">
    <name type="scientific">Persephonella marina (strain DSM 14350 / EX-H1)</name>
    <dbReference type="NCBI Taxonomy" id="123214"/>
    <lineage>
        <taxon>Bacteria</taxon>
        <taxon>Pseudomonadati</taxon>
        <taxon>Aquificota</taxon>
        <taxon>Aquificia</taxon>
        <taxon>Aquificales</taxon>
        <taxon>Hydrogenothermaceae</taxon>
        <taxon>Persephonella</taxon>
    </lineage>
</organism>
<proteinExistence type="inferred from homology"/>
<dbReference type="OrthoDB" id="9785549at2"/>
<dbReference type="KEGG" id="pmx:PERMA_0113"/>
<dbReference type="STRING" id="123214.PERMA_0113"/>
<evidence type="ECO:0000256" key="2">
    <source>
        <dbReference type="HAMAP-Rule" id="MF_00055"/>
    </source>
</evidence>
<dbReference type="PANTHER" id="PTHR11060">
    <property type="entry name" value="PROTEIN MEMO1"/>
    <property type="match status" value="1"/>
</dbReference>
<dbReference type="PANTHER" id="PTHR11060:SF0">
    <property type="entry name" value="PROTEIN MEMO1"/>
    <property type="match status" value="1"/>
</dbReference>
<comment type="similarity">
    <text evidence="1 2">Belongs to the MEMO1 family.</text>
</comment>
<sequence length="269" mass="30382">MSISVREPAVSNAFYPGNPEELRDLIRHYLSMAPLYDIKPEAVVSPHAGYIYSGEVAAVGYKQFLNLDRDKHYNILLIGPSHYVPFAGISFGYYDFWETPLGEVRVNKKVIEDFVYRNPDIPVTLNTLPHSKEHSLEVQVPFLQVVLDNFSIIPVIYGHVDYKVLERVIDFIKDDRDDVIVVISSDLSHYYPDDVAKGIDRYCNLAVELLDLSYLEECEACGKTGIEAIISFASKKGWKSKVLDYKTSGDTAGDRASVVGYGSYIFYRG</sequence>
<keyword evidence="4" id="KW-1185">Reference proteome</keyword>
<name>C0QT96_PERMH</name>
<dbReference type="EMBL" id="CP001230">
    <property type="protein sequence ID" value="ACO03378.1"/>
    <property type="molecule type" value="Genomic_DNA"/>
</dbReference>
<dbReference type="Gene3D" id="3.40.830.10">
    <property type="entry name" value="LigB-like"/>
    <property type="match status" value="1"/>
</dbReference>
<reference evidence="3 4" key="1">
    <citation type="journal article" date="2009" name="J. Bacteriol.">
        <title>Complete and draft genome sequences of six members of the Aquificales.</title>
        <authorList>
            <person name="Reysenbach A.L."/>
            <person name="Hamamura N."/>
            <person name="Podar M."/>
            <person name="Griffiths E."/>
            <person name="Ferreira S."/>
            <person name="Hochstein R."/>
            <person name="Heidelberg J."/>
            <person name="Johnson J."/>
            <person name="Mead D."/>
            <person name="Pohorille A."/>
            <person name="Sarmiento M."/>
            <person name="Schweighofer K."/>
            <person name="Seshadri R."/>
            <person name="Voytek M.A."/>
        </authorList>
    </citation>
    <scope>NUCLEOTIDE SEQUENCE [LARGE SCALE GENOMIC DNA]</scope>
    <source>
        <strain evidence="4">DSM 14350 / EX-H1</strain>
    </source>
</reference>
<dbReference type="PaxDb" id="123214-PERMA_0113"/>
<protein>
    <recommendedName>
        <fullName evidence="2">MEMO1 family protein PERMA_0113</fullName>
    </recommendedName>
</protein>
<dbReference type="AlphaFoldDB" id="C0QT96"/>
<dbReference type="Proteomes" id="UP000001366">
    <property type="component" value="Chromosome"/>
</dbReference>
<dbReference type="CDD" id="cd07361">
    <property type="entry name" value="MEMO_like"/>
    <property type="match status" value="1"/>
</dbReference>
<dbReference type="InterPro" id="IPR002737">
    <property type="entry name" value="MEMO1_fam"/>
</dbReference>
<dbReference type="Pfam" id="PF01875">
    <property type="entry name" value="Memo"/>
    <property type="match status" value="1"/>
</dbReference>
<evidence type="ECO:0000256" key="1">
    <source>
        <dbReference type="ARBA" id="ARBA00006315"/>
    </source>
</evidence>
<dbReference type="eggNOG" id="COG1355">
    <property type="taxonomic scope" value="Bacteria"/>
</dbReference>
<dbReference type="HAMAP" id="MF_00055">
    <property type="entry name" value="MEMO1"/>
    <property type="match status" value="1"/>
</dbReference>
<dbReference type="NCBIfam" id="TIGR04336">
    <property type="entry name" value="AmmeMemoSam_B"/>
    <property type="match status" value="1"/>
</dbReference>
<accession>C0QT96</accession>
<gene>
    <name evidence="3" type="ordered locus">PERMA_0113</name>
</gene>
<dbReference type="RefSeq" id="WP_012675617.1">
    <property type="nucleotide sequence ID" value="NC_012440.1"/>
</dbReference>
<evidence type="ECO:0000313" key="3">
    <source>
        <dbReference type="EMBL" id="ACO03378.1"/>
    </source>
</evidence>